<keyword evidence="1" id="KW-0472">Membrane</keyword>
<dbReference type="AlphaFoldDB" id="A0A5C8HPE4"/>
<dbReference type="Pfam" id="PF19700">
    <property type="entry name" value="DUF6198"/>
    <property type="match status" value="1"/>
</dbReference>
<dbReference type="InterPro" id="IPR038750">
    <property type="entry name" value="YczE/YyaS-like"/>
</dbReference>
<dbReference type="PANTHER" id="PTHR40078">
    <property type="entry name" value="INTEGRAL MEMBRANE PROTEIN-RELATED"/>
    <property type="match status" value="1"/>
</dbReference>
<feature type="transmembrane region" description="Helical" evidence="1">
    <location>
        <begin position="59"/>
        <end position="78"/>
    </location>
</feature>
<keyword evidence="1" id="KW-1133">Transmembrane helix</keyword>
<dbReference type="PRINTS" id="PR01559">
    <property type="entry name" value="DUFFYANTIGEN"/>
</dbReference>
<evidence type="ECO:0000313" key="3">
    <source>
        <dbReference type="Proteomes" id="UP000321196"/>
    </source>
</evidence>
<accession>A0A5C8HPE4</accession>
<dbReference type="EMBL" id="VRSW01000002">
    <property type="protein sequence ID" value="TXK04664.1"/>
    <property type="molecule type" value="Genomic_DNA"/>
</dbReference>
<evidence type="ECO:0008006" key="4">
    <source>
        <dbReference type="Google" id="ProtNLM"/>
    </source>
</evidence>
<sequence length="223" mass="24562">MWFKFFLPATTSGRKDTIDRWVQLIVGLALYGLALALMVRAHIGVAPWDVLSFGLIENFHLSYGMATVAVSIVVLLLWIPLRQRFGIGTLMNGLTVGLWADLALLVVPVTDELWLRCIYFGAGLVILAFATVLYIDADFGPGPRDGLMTGLVRITKQPVWLVRTVLEGSVLLLGWALIGWGFGTTVGVGTLLFAFGVGPLIQLFLPPVTRWRARRSARLDDPR</sequence>
<comment type="caution">
    <text evidence="2">The sequence shown here is derived from an EMBL/GenBank/DDBJ whole genome shotgun (WGS) entry which is preliminary data.</text>
</comment>
<dbReference type="OrthoDB" id="154912at2"/>
<feature type="transmembrane region" description="Helical" evidence="1">
    <location>
        <begin position="184"/>
        <end position="205"/>
    </location>
</feature>
<dbReference type="Proteomes" id="UP000321196">
    <property type="component" value="Unassembled WGS sequence"/>
</dbReference>
<keyword evidence="3" id="KW-1185">Reference proteome</keyword>
<evidence type="ECO:0000256" key="1">
    <source>
        <dbReference type="SAM" id="Phobius"/>
    </source>
</evidence>
<reference evidence="2 3" key="1">
    <citation type="submission" date="2019-08" db="EMBL/GenBank/DDBJ databases">
        <authorList>
            <person name="Dong K."/>
        </authorList>
    </citation>
    <scope>NUCLEOTIDE SEQUENCE [LARGE SCALE GENOMIC DNA]</scope>
    <source>
        <strain evidence="2 3">M4-8</strain>
    </source>
</reference>
<dbReference type="PANTHER" id="PTHR40078:SF1">
    <property type="entry name" value="INTEGRAL MEMBRANE PROTEIN"/>
    <property type="match status" value="1"/>
</dbReference>
<protein>
    <recommendedName>
        <fullName evidence="4">YitT family protein</fullName>
    </recommendedName>
</protein>
<dbReference type="RefSeq" id="WP_147825798.1">
    <property type="nucleotide sequence ID" value="NZ_BAAARG010000002.1"/>
</dbReference>
<proteinExistence type="predicted"/>
<keyword evidence="1" id="KW-0812">Transmembrane</keyword>
<feature type="transmembrane region" description="Helical" evidence="1">
    <location>
        <begin position="21"/>
        <end position="39"/>
    </location>
</feature>
<name>A0A5C8HPE4_9MICO</name>
<gene>
    <name evidence="2" type="ORF">FVP60_08320</name>
</gene>
<feature type="transmembrane region" description="Helical" evidence="1">
    <location>
        <begin position="85"/>
        <end position="107"/>
    </location>
</feature>
<feature type="transmembrane region" description="Helical" evidence="1">
    <location>
        <begin position="113"/>
        <end position="137"/>
    </location>
</feature>
<evidence type="ECO:0000313" key="2">
    <source>
        <dbReference type="EMBL" id="TXK04664.1"/>
    </source>
</evidence>
<feature type="transmembrane region" description="Helical" evidence="1">
    <location>
        <begin position="158"/>
        <end position="178"/>
    </location>
</feature>
<organism evidence="2 3">
    <name type="scientific">Microbacterium mitrae</name>
    <dbReference type="NCBI Taxonomy" id="664640"/>
    <lineage>
        <taxon>Bacteria</taxon>
        <taxon>Bacillati</taxon>
        <taxon>Actinomycetota</taxon>
        <taxon>Actinomycetes</taxon>
        <taxon>Micrococcales</taxon>
        <taxon>Microbacteriaceae</taxon>
        <taxon>Microbacterium</taxon>
    </lineage>
</organism>